<name>A0A0U2M3Z8_9BACL</name>
<organism evidence="3 4">
    <name type="scientific">Paenibacillus naphthalenovorans</name>
    <dbReference type="NCBI Taxonomy" id="162209"/>
    <lineage>
        <taxon>Bacteria</taxon>
        <taxon>Bacillati</taxon>
        <taxon>Bacillota</taxon>
        <taxon>Bacilli</taxon>
        <taxon>Bacillales</taxon>
        <taxon>Paenibacillaceae</taxon>
        <taxon>Paenibacillus</taxon>
    </lineage>
</organism>
<feature type="compositionally biased region" description="Basic and acidic residues" evidence="1">
    <location>
        <begin position="59"/>
        <end position="101"/>
    </location>
</feature>
<dbReference type="PATRIC" id="fig|162209.4.peg.1944"/>
<feature type="domain" description="HNH nuclease" evidence="2">
    <location>
        <begin position="126"/>
        <end position="182"/>
    </location>
</feature>
<dbReference type="GO" id="GO:0003676">
    <property type="term" value="F:nucleic acid binding"/>
    <property type="evidence" value="ECO:0007669"/>
    <property type="project" value="InterPro"/>
</dbReference>
<evidence type="ECO:0000313" key="4">
    <source>
        <dbReference type="Proteomes" id="UP000061660"/>
    </source>
</evidence>
<dbReference type="CDD" id="cd00085">
    <property type="entry name" value="HNHc"/>
    <property type="match status" value="1"/>
</dbReference>
<dbReference type="GO" id="GO:0004519">
    <property type="term" value="F:endonuclease activity"/>
    <property type="evidence" value="ECO:0007669"/>
    <property type="project" value="UniProtKB-KW"/>
</dbReference>
<keyword evidence="4" id="KW-1185">Reference proteome</keyword>
<dbReference type="AlphaFoldDB" id="A0A0U2M3Z8"/>
<dbReference type="InterPro" id="IPR002711">
    <property type="entry name" value="HNH"/>
</dbReference>
<dbReference type="InterPro" id="IPR003615">
    <property type="entry name" value="HNH_nuc"/>
</dbReference>
<reference evidence="3 4" key="2">
    <citation type="journal article" date="2016" name="Genome Announc.">
        <title>Complete Genome Sequences of Two Interactive Moderate Thermophiles, Paenibacillus napthalenovorans 32O-Y and Paenibacillus sp. 32O-W.</title>
        <authorList>
            <person name="Butler R.R.III."/>
            <person name="Wang J."/>
            <person name="Stark B.C."/>
            <person name="Pombert J.F."/>
        </authorList>
    </citation>
    <scope>NUCLEOTIDE SEQUENCE [LARGE SCALE GENOMIC DNA]</scope>
    <source>
        <strain evidence="3 4">32O-Y</strain>
    </source>
</reference>
<proteinExistence type="predicted"/>
<dbReference type="KEGG" id="pnp:IJ22_18340"/>
<dbReference type="Pfam" id="PF01844">
    <property type="entry name" value="HNH"/>
    <property type="match status" value="1"/>
</dbReference>
<dbReference type="EMBL" id="CP013652">
    <property type="protein sequence ID" value="ALS22208.1"/>
    <property type="molecule type" value="Genomic_DNA"/>
</dbReference>
<dbReference type="OrthoDB" id="2666697at2"/>
<dbReference type="Proteomes" id="UP000061660">
    <property type="component" value="Chromosome"/>
</dbReference>
<reference evidence="4" key="1">
    <citation type="submission" date="2015-12" db="EMBL/GenBank/DDBJ databases">
        <title>Complete genome sequences of two moderately thermophilic Paenibacillus species.</title>
        <authorList>
            <person name="Butler R.III."/>
            <person name="Wang J."/>
            <person name="Stark B.C."/>
            <person name="Pombert J.-F."/>
        </authorList>
    </citation>
    <scope>NUCLEOTIDE SEQUENCE [LARGE SCALE GENOMIC DNA]</scope>
    <source>
        <strain evidence="4">32O-Y</strain>
    </source>
</reference>
<gene>
    <name evidence="3" type="ORF">IJ22_18340</name>
</gene>
<keyword evidence="3" id="KW-0540">Nuclease</keyword>
<dbReference type="RefSeq" id="WP_062408525.1">
    <property type="nucleotide sequence ID" value="NZ_CP013652.1"/>
</dbReference>
<dbReference type="GO" id="GO:0008270">
    <property type="term" value="F:zinc ion binding"/>
    <property type="evidence" value="ECO:0007669"/>
    <property type="project" value="InterPro"/>
</dbReference>
<keyword evidence="3" id="KW-0255">Endonuclease</keyword>
<evidence type="ECO:0000256" key="1">
    <source>
        <dbReference type="SAM" id="MobiDB-lite"/>
    </source>
</evidence>
<evidence type="ECO:0000313" key="3">
    <source>
        <dbReference type="EMBL" id="ALS22208.1"/>
    </source>
</evidence>
<feature type="region of interest" description="Disordered" evidence="1">
    <location>
        <begin position="59"/>
        <end position="115"/>
    </location>
</feature>
<dbReference type="SMART" id="SM00507">
    <property type="entry name" value="HNHc"/>
    <property type="match status" value="1"/>
</dbReference>
<dbReference type="STRING" id="162209.IJ22_18340"/>
<evidence type="ECO:0000259" key="2">
    <source>
        <dbReference type="SMART" id="SM00507"/>
    </source>
</evidence>
<accession>A0A0U2M3Z8</accession>
<protein>
    <submittedName>
        <fullName evidence="3">HNH endonuclease</fullName>
    </submittedName>
</protein>
<dbReference type="Gene3D" id="1.10.30.50">
    <property type="match status" value="1"/>
</dbReference>
<sequence length="222" mass="27525">MEEKKIEYKKCINKNCLNPWLPNTEEFFYGQWFTYAKGRKVYKLNTECKECRKKRSLKWKHDNPEKRKANDRRFDSKPERKEVMRKAAKKQRLEGKQKEWRQNNPDRVSLHNEKRRLHKNHKIKQSEWDACRLYFDYRCAYCGMSYEEHYEIYKQDLHKEHVDDDGANDLSNCIPSCRSCNSQKWEFEFEEWYNKNNPNYSEERYNKITKWLDEDCKKYIIK</sequence>
<keyword evidence="3" id="KW-0378">Hydrolase</keyword>